<dbReference type="PROSITE" id="PS50176">
    <property type="entry name" value="ARM_REPEAT"/>
    <property type="match status" value="1"/>
</dbReference>
<organism evidence="4 5">
    <name type="scientific">Elaeis guineensis var. tenera</name>
    <name type="common">Oil palm</name>
    <dbReference type="NCBI Taxonomy" id="51953"/>
    <lineage>
        <taxon>Eukaryota</taxon>
        <taxon>Viridiplantae</taxon>
        <taxon>Streptophyta</taxon>
        <taxon>Embryophyta</taxon>
        <taxon>Tracheophyta</taxon>
        <taxon>Spermatophyta</taxon>
        <taxon>Magnoliopsida</taxon>
        <taxon>Liliopsida</taxon>
        <taxon>Arecaceae</taxon>
        <taxon>Arecoideae</taxon>
        <taxon>Cocoseae</taxon>
        <taxon>Elaeidinae</taxon>
        <taxon>Elaeis</taxon>
    </lineage>
</organism>
<protein>
    <submittedName>
        <fullName evidence="5">Uncharacterized protein LOC105052692</fullName>
    </submittedName>
</protein>
<reference evidence="5" key="1">
    <citation type="submission" date="2025-08" db="UniProtKB">
        <authorList>
            <consortium name="RefSeq"/>
        </authorList>
    </citation>
    <scope>IDENTIFICATION</scope>
</reference>
<dbReference type="RefSeq" id="XP_029122685.1">
    <property type="nucleotide sequence ID" value="XM_029266852.1"/>
</dbReference>
<dbReference type="Pfam" id="PF23005">
    <property type="entry name" value="DUF7032"/>
    <property type="match status" value="1"/>
</dbReference>
<dbReference type="Pfam" id="PF25598">
    <property type="entry name" value="ARM_PUB"/>
    <property type="match status" value="1"/>
</dbReference>
<dbReference type="Gene3D" id="1.25.10.10">
    <property type="entry name" value="Leucine-rich Repeat Variant"/>
    <property type="match status" value="1"/>
</dbReference>
<name>A0A8N4IFS5_ELAGV</name>
<evidence type="ECO:0000259" key="2">
    <source>
        <dbReference type="Pfam" id="PF23005"/>
    </source>
</evidence>
<dbReference type="SUPFAM" id="SSF48371">
    <property type="entry name" value="ARM repeat"/>
    <property type="match status" value="1"/>
</dbReference>
<gene>
    <name evidence="5" type="primary">LOC105052692</name>
</gene>
<feature type="domain" description="DUF7032" evidence="2">
    <location>
        <begin position="26"/>
        <end position="135"/>
    </location>
</feature>
<feature type="domain" description="U-box" evidence="3">
    <location>
        <begin position="259"/>
        <end position="466"/>
    </location>
</feature>
<evidence type="ECO:0000313" key="5">
    <source>
        <dbReference type="RefSeq" id="XP_029122685.1"/>
    </source>
</evidence>
<dbReference type="AlphaFoldDB" id="A0A8N4IFS5"/>
<dbReference type="InterPro" id="IPR011989">
    <property type="entry name" value="ARM-like"/>
</dbReference>
<dbReference type="GeneID" id="105052692"/>
<dbReference type="PANTHER" id="PTHR46043">
    <property type="entry name" value="ARM REPEAT SUPERFAMILY PROTEIN"/>
    <property type="match status" value="1"/>
</dbReference>
<evidence type="ECO:0000313" key="4">
    <source>
        <dbReference type="Proteomes" id="UP000504607"/>
    </source>
</evidence>
<dbReference type="PANTHER" id="PTHR46043:SF5">
    <property type="entry name" value="ARM REPEAT SUPERFAMILY PROTEIN"/>
    <property type="match status" value="1"/>
</dbReference>
<dbReference type="Proteomes" id="UP000504607">
    <property type="component" value="Chromosome 10"/>
</dbReference>
<proteinExistence type="predicted"/>
<dbReference type="OrthoDB" id="7537227at2759"/>
<dbReference type="KEGG" id="egu:105052692"/>
<dbReference type="SMART" id="SM00185">
    <property type="entry name" value="ARM"/>
    <property type="match status" value="6"/>
</dbReference>
<evidence type="ECO:0000256" key="1">
    <source>
        <dbReference type="PROSITE-ProRule" id="PRU00259"/>
    </source>
</evidence>
<accession>A0A8N4IFS5</accession>
<feature type="repeat" description="ARM" evidence="1">
    <location>
        <begin position="285"/>
        <end position="329"/>
    </location>
</feature>
<dbReference type="InterPro" id="IPR000225">
    <property type="entry name" value="Armadillo"/>
</dbReference>
<dbReference type="InterPro" id="IPR058678">
    <property type="entry name" value="ARM_PUB"/>
</dbReference>
<sequence length="580" mass="63812">MSSEMREDLREPALISPLSEEISLRRASELINSSISSSYSILSFPTKWQLIRDKLEQLNSNLAAAADGNSSTDNSALTAFLKPMITTLNDIQMLADRCSDETYSGGKLLMRSNLDAVSSRLELIIKHLTQIYASAILSRSQAIVLTRPAVGANREDMRFYVKDLFSRLRIGDLDMRSQALTILKEILHEDQKYVRIVVLETTDSISLLVNFLEFGDMGIQEKAAGAVSVIASFDSYKGALVTGGAIAPLVRALEMGSEVGKEEAAQALRKLTENSDNVWSVAAHGGVTVLLKLCGNADSSGELIGLACNILRNLSSVEEIKKFMVEQGAVSAFTELLKSKEETIQIHALELLCAMALEDASLGHMVVGEGVIEPLMKLLDPNSSYSLKAREVALRATELFFFSSIDLINVLMGCGFLDRVLFFLKNGEISTQESGLKIVCHLCEIYEEAKKVMGDAGFMAELVKLLEAKSFEVRELAAEVLCCMVPVQRNCRSFIQDDHSVNQILRLLNPDEEKSVTNKLLLSILMSLANSSNGRRKILASGYINHLEKLAEADVVDAKKIIKRLSSNRFRSILSGIWSL</sequence>
<dbReference type="InterPro" id="IPR054296">
    <property type="entry name" value="DUF7032"/>
</dbReference>
<evidence type="ECO:0000259" key="3">
    <source>
        <dbReference type="Pfam" id="PF25598"/>
    </source>
</evidence>
<dbReference type="InterPro" id="IPR016024">
    <property type="entry name" value="ARM-type_fold"/>
</dbReference>
<keyword evidence="4" id="KW-1185">Reference proteome</keyword>